<evidence type="ECO:0000313" key="3">
    <source>
        <dbReference type="Proteomes" id="UP000190027"/>
    </source>
</evidence>
<proteinExistence type="predicted"/>
<protein>
    <submittedName>
        <fullName evidence="2">Uncharacterized protein</fullName>
    </submittedName>
</protein>
<dbReference type="EMBL" id="FUYC01000006">
    <property type="protein sequence ID" value="SKA83058.1"/>
    <property type="molecule type" value="Genomic_DNA"/>
</dbReference>
<evidence type="ECO:0000313" key="2">
    <source>
        <dbReference type="EMBL" id="SKA83058.1"/>
    </source>
</evidence>
<keyword evidence="1" id="KW-0175">Coiled coil</keyword>
<accession>A0A1T4X1Q0</accession>
<organism evidence="2 3">
    <name type="scientific">Paucidesulfovibrio gracilis DSM 16080</name>
    <dbReference type="NCBI Taxonomy" id="1121449"/>
    <lineage>
        <taxon>Bacteria</taxon>
        <taxon>Pseudomonadati</taxon>
        <taxon>Thermodesulfobacteriota</taxon>
        <taxon>Desulfovibrionia</taxon>
        <taxon>Desulfovibrionales</taxon>
        <taxon>Desulfovibrionaceae</taxon>
        <taxon>Paucidesulfovibrio</taxon>
    </lineage>
</organism>
<feature type="coiled-coil region" evidence="1">
    <location>
        <begin position="9"/>
        <end position="36"/>
    </location>
</feature>
<dbReference type="AlphaFoldDB" id="A0A1T4X1Q0"/>
<dbReference type="OrthoDB" id="5459991at2"/>
<dbReference type="RefSeq" id="WP_144019308.1">
    <property type="nucleotide sequence ID" value="NZ_FUYC01000006.1"/>
</dbReference>
<evidence type="ECO:0000256" key="1">
    <source>
        <dbReference type="SAM" id="Coils"/>
    </source>
</evidence>
<dbReference type="STRING" id="1121449.SAMN02745704_01589"/>
<sequence length="100" mass="11567">MTHLSDVESKSANDRIAELRVELKALETEKAQRAAEEAKYRAKEDSVQRISFAKEIFDLHQDQLRLEVEAEFVRKKIRRLELGYAEDAVPETDTPDGFVF</sequence>
<name>A0A1T4X1Q0_9BACT</name>
<dbReference type="Proteomes" id="UP000190027">
    <property type="component" value="Unassembled WGS sequence"/>
</dbReference>
<gene>
    <name evidence="2" type="ORF">SAMN02745704_01589</name>
</gene>
<keyword evidence="3" id="KW-1185">Reference proteome</keyword>
<reference evidence="2 3" key="1">
    <citation type="submission" date="2017-02" db="EMBL/GenBank/DDBJ databases">
        <authorList>
            <person name="Peterson S.W."/>
        </authorList>
    </citation>
    <scope>NUCLEOTIDE SEQUENCE [LARGE SCALE GENOMIC DNA]</scope>
    <source>
        <strain evidence="2 3">DSM 16080</strain>
    </source>
</reference>